<protein>
    <submittedName>
        <fullName evidence="1">Minor head protein</fullName>
    </submittedName>
</protein>
<accession>A0AAU8HXL3</accession>
<dbReference type="InterPro" id="IPR024411">
    <property type="entry name" value="Tail_terminator_phage"/>
</dbReference>
<name>A0AAU8HXL3_9CAUD</name>
<evidence type="ECO:0000313" key="1">
    <source>
        <dbReference type="EMBL" id="XCI67305.1"/>
    </source>
</evidence>
<dbReference type="EMBL" id="PP870178">
    <property type="protein sequence ID" value="XCI67305.1"/>
    <property type="molecule type" value="Genomic_DNA"/>
</dbReference>
<reference evidence="1" key="1">
    <citation type="journal article" date="2024" name="bioRxiv">
        <title>The salivary virome during childhood dental caries.</title>
        <authorList>
            <person name="Tang J."/>
            <person name="Baker J.L."/>
        </authorList>
    </citation>
    <scope>NUCLEOTIDE SEQUENCE</scope>
    <source>
        <strain evidence="1">38_unbinned_79</strain>
    </source>
</reference>
<organism evidence="1">
    <name type="scientific">Jarrellvirus sp</name>
    <dbReference type="NCBI Taxonomy" id="2960496"/>
    <lineage>
        <taxon>Viruses</taxon>
        <taxon>Duplodnaviria</taxon>
        <taxon>Heunggongvirae</taxon>
        <taxon>Uroviricota</taxon>
        <taxon>Caudoviricetes</taxon>
        <taxon>Jarrellvirus</taxon>
    </lineage>
</organism>
<dbReference type="Pfam" id="PF12691">
    <property type="entry name" value="Phage_tail_terminator_6"/>
    <property type="match status" value="1"/>
</dbReference>
<proteinExistence type="predicted"/>
<sequence length="139" mass="15892">MIAKNDFLERLNAFINSLDLPITSCMDYLDEDESLVVYPLAGGKINKIYMDEARDVSLPFEIAVKTKDHEKANTCLWAVNEALSDLFVDIPSANRSYAFENLEVAMPFLNERDEQGYYIYLQDIQANITVFQPQKKGIN</sequence>